<keyword evidence="2" id="KW-1185">Reference proteome</keyword>
<proteinExistence type="predicted"/>
<accession>A0AAD7DP61</accession>
<evidence type="ECO:0000313" key="1">
    <source>
        <dbReference type="EMBL" id="KAJ7695928.1"/>
    </source>
</evidence>
<gene>
    <name evidence="1" type="ORF">B0H17DRAFT_1198257</name>
</gene>
<sequence length="218" mass="23169">MSTPSLVAFAAVIKGLRQDSLLIESYFASHRNVRALGPAASADNLYSVLASSSSAADPALPADGVFVAPSQSTLSDPPPPTVFSHHALLAPDVLSTLDSLSLISLVTQLSDRLNVLEEQTLLGMQHPERILPADLLYYCYHAVFCAHLQLSLAVYILVCRMKNLSAEDALSDAALTVLGDAQLDVRHALASLVGQFDGCIAAQPLGFTRQRELSESGV</sequence>
<protein>
    <submittedName>
        <fullName evidence="1">Uncharacterized protein</fullName>
    </submittedName>
</protein>
<reference evidence="1" key="1">
    <citation type="submission" date="2023-03" db="EMBL/GenBank/DDBJ databases">
        <title>Massive genome expansion in bonnet fungi (Mycena s.s.) driven by repeated elements and novel gene families across ecological guilds.</title>
        <authorList>
            <consortium name="Lawrence Berkeley National Laboratory"/>
            <person name="Harder C.B."/>
            <person name="Miyauchi S."/>
            <person name="Viragh M."/>
            <person name="Kuo A."/>
            <person name="Thoen E."/>
            <person name="Andreopoulos B."/>
            <person name="Lu D."/>
            <person name="Skrede I."/>
            <person name="Drula E."/>
            <person name="Henrissat B."/>
            <person name="Morin E."/>
            <person name="Kohler A."/>
            <person name="Barry K."/>
            <person name="LaButti K."/>
            <person name="Morin E."/>
            <person name="Salamov A."/>
            <person name="Lipzen A."/>
            <person name="Mereny Z."/>
            <person name="Hegedus B."/>
            <person name="Baldrian P."/>
            <person name="Stursova M."/>
            <person name="Weitz H."/>
            <person name="Taylor A."/>
            <person name="Grigoriev I.V."/>
            <person name="Nagy L.G."/>
            <person name="Martin F."/>
            <person name="Kauserud H."/>
        </authorList>
    </citation>
    <scope>NUCLEOTIDE SEQUENCE</scope>
    <source>
        <strain evidence="1">CBHHK067</strain>
    </source>
</reference>
<comment type="caution">
    <text evidence="1">The sequence shown here is derived from an EMBL/GenBank/DDBJ whole genome shotgun (WGS) entry which is preliminary data.</text>
</comment>
<dbReference type="AlphaFoldDB" id="A0AAD7DP61"/>
<evidence type="ECO:0000313" key="2">
    <source>
        <dbReference type="Proteomes" id="UP001221757"/>
    </source>
</evidence>
<organism evidence="1 2">
    <name type="scientific">Mycena rosella</name>
    <name type="common">Pink bonnet</name>
    <name type="synonym">Agaricus rosellus</name>
    <dbReference type="NCBI Taxonomy" id="1033263"/>
    <lineage>
        <taxon>Eukaryota</taxon>
        <taxon>Fungi</taxon>
        <taxon>Dikarya</taxon>
        <taxon>Basidiomycota</taxon>
        <taxon>Agaricomycotina</taxon>
        <taxon>Agaricomycetes</taxon>
        <taxon>Agaricomycetidae</taxon>
        <taxon>Agaricales</taxon>
        <taxon>Marasmiineae</taxon>
        <taxon>Mycenaceae</taxon>
        <taxon>Mycena</taxon>
    </lineage>
</organism>
<name>A0AAD7DP61_MYCRO</name>
<dbReference type="Proteomes" id="UP001221757">
    <property type="component" value="Unassembled WGS sequence"/>
</dbReference>
<dbReference type="EMBL" id="JARKIE010000036">
    <property type="protein sequence ID" value="KAJ7695928.1"/>
    <property type="molecule type" value="Genomic_DNA"/>
</dbReference>